<reference evidence="2" key="1">
    <citation type="submission" date="2016-01" db="EMBL/GenBank/DDBJ databases">
        <authorList>
            <person name="Peeters C."/>
        </authorList>
    </citation>
    <scope>NUCLEOTIDE SEQUENCE [LARGE SCALE GENOMIC DNA]</scope>
</reference>
<protein>
    <submittedName>
        <fullName evidence="1">Uncharacterized protein</fullName>
    </submittedName>
</protein>
<organism evidence="1 2">
    <name type="scientific">Caballeronia cordobensis</name>
    <name type="common">Burkholderia cordobensis</name>
    <dbReference type="NCBI Taxonomy" id="1353886"/>
    <lineage>
        <taxon>Bacteria</taxon>
        <taxon>Pseudomonadati</taxon>
        <taxon>Pseudomonadota</taxon>
        <taxon>Betaproteobacteria</taxon>
        <taxon>Burkholderiales</taxon>
        <taxon>Burkholderiaceae</taxon>
        <taxon>Caballeronia</taxon>
    </lineage>
</organism>
<keyword evidence="2" id="KW-1185">Reference proteome</keyword>
<evidence type="ECO:0000313" key="1">
    <source>
        <dbReference type="EMBL" id="SAL67010.1"/>
    </source>
</evidence>
<dbReference type="AlphaFoldDB" id="A0A158JF97"/>
<name>A0A158JF97_CABCO</name>
<dbReference type="EMBL" id="FCNY02000024">
    <property type="protein sequence ID" value="SAL67010.1"/>
    <property type="molecule type" value="Genomic_DNA"/>
</dbReference>
<dbReference type="Proteomes" id="UP000054740">
    <property type="component" value="Unassembled WGS sequence"/>
</dbReference>
<sequence>MGAYLNMEISDQLVRLNIGAVPDYVDIVDWVLQTGDLLYFLIPETRYVHVRLDMEMLRHVRESTARKGDGLYRDARGKPTLLATYLALVFLEREVPVSAITRELGLSEMTMNWLRDVRHHADGVIDRGELLRLIRLLTFEDDEQD</sequence>
<evidence type="ECO:0000313" key="2">
    <source>
        <dbReference type="Proteomes" id="UP000054740"/>
    </source>
</evidence>
<accession>A0A158JF97</accession>
<gene>
    <name evidence="1" type="ORF">AWB70_06405</name>
</gene>
<proteinExistence type="predicted"/>